<evidence type="ECO:0000313" key="8">
    <source>
        <dbReference type="Proteomes" id="UP001141259"/>
    </source>
</evidence>
<dbReference type="Gene3D" id="1.10.600.10">
    <property type="entry name" value="Farnesyl Diphosphate Synthase"/>
    <property type="match status" value="1"/>
</dbReference>
<dbReference type="SFLD" id="SFLDG01017">
    <property type="entry name" value="Polyprenyl_Transferase_Like"/>
    <property type="match status" value="1"/>
</dbReference>
<keyword evidence="4" id="KW-0479">Metal-binding</keyword>
<comment type="similarity">
    <text evidence="2 6">Belongs to the FPP/GGPP synthase family.</text>
</comment>
<dbReference type="Pfam" id="PF00348">
    <property type="entry name" value="polyprenyl_synt"/>
    <property type="match status" value="1"/>
</dbReference>
<keyword evidence="5" id="KW-0460">Magnesium</keyword>
<keyword evidence="8" id="KW-1185">Reference proteome</keyword>
<dbReference type="PANTHER" id="PTHR12001:SF85">
    <property type="entry name" value="SHORT CHAIN ISOPRENYL DIPHOSPHATE SYNTHASE"/>
    <property type="match status" value="1"/>
</dbReference>
<proteinExistence type="inferred from homology"/>
<evidence type="ECO:0000256" key="5">
    <source>
        <dbReference type="ARBA" id="ARBA00022842"/>
    </source>
</evidence>
<gene>
    <name evidence="7" type="ORF">NZH93_42155</name>
</gene>
<dbReference type="InterPro" id="IPR033749">
    <property type="entry name" value="Polyprenyl_synt_CS"/>
</dbReference>
<dbReference type="RefSeq" id="WP_259628943.1">
    <property type="nucleotide sequence ID" value="NZ_JANYMP010000033.1"/>
</dbReference>
<protein>
    <submittedName>
        <fullName evidence="7">Polyprenyl synthetase family protein</fullName>
    </submittedName>
</protein>
<evidence type="ECO:0000313" key="7">
    <source>
        <dbReference type="EMBL" id="MCS7483485.1"/>
    </source>
</evidence>
<name>A0A9X2VVJ3_9PSEU</name>
<evidence type="ECO:0000256" key="3">
    <source>
        <dbReference type="ARBA" id="ARBA00022679"/>
    </source>
</evidence>
<dbReference type="Proteomes" id="UP001141259">
    <property type="component" value="Unassembled WGS sequence"/>
</dbReference>
<dbReference type="EMBL" id="JANYMP010000033">
    <property type="protein sequence ID" value="MCS7483485.1"/>
    <property type="molecule type" value="Genomic_DNA"/>
</dbReference>
<reference evidence="7" key="1">
    <citation type="submission" date="2022-08" db="EMBL/GenBank/DDBJ databases">
        <authorList>
            <person name="Tistechok S."/>
            <person name="Samborskyy M."/>
            <person name="Roman I."/>
        </authorList>
    </citation>
    <scope>NUCLEOTIDE SEQUENCE</scope>
    <source>
        <strain evidence="7">DSM 103496</strain>
    </source>
</reference>
<dbReference type="AlphaFoldDB" id="A0A9X2VVJ3"/>
<comment type="caution">
    <text evidence="7">The sequence shown here is derived from an EMBL/GenBank/DDBJ whole genome shotgun (WGS) entry which is preliminary data.</text>
</comment>
<dbReference type="GO" id="GO:0046872">
    <property type="term" value="F:metal ion binding"/>
    <property type="evidence" value="ECO:0007669"/>
    <property type="project" value="UniProtKB-KW"/>
</dbReference>
<dbReference type="SUPFAM" id="SSF48576">
    <property type="entry name" value="Terpenoid synthases"/>
    <property type="match status" value="1"/>
</dbReference>
<dbReference type="InterPro" id="IPR008949">
    <property type="entry name" value="Isoprenoid_synthase_dom_sf"/>
</dbReference>
<evidence type="ECO:0000256" key="6">
    <source>
        <dbReference type="RuleBase" id="RU004466"/>
    </source>
</evidence>
<dbReference type="PROSITE" id="PS00723">
    <property type="entry name" value="POLYPRENYL_SYNTHASE_1"/>
    <property type="match status" value="1"/>
</dbReference>
<dbReference type="SFLD" id="SFLDS00005">
    <property type="entry name" value="Isoprenoid_Synthase_Type_I"/>
    <property type="match status" value="1"/>
</dbReference>
<dbReference type="PROSITE" id="PS00444">
    <property type="entry name" value="POLYPRENYL_SYNTHASE_2"/>
    <property type="match status" value="1"/>
</dbReference>
<organism evidence="7 8">
    <name type="scientific">Umezawaea endophytica</name>
    <dbReference type="NCBI Taxonomy" id="1654476"/>
    <lineage>
        <taxon>Bacteria</taxon>
        <taxon>Bacillati</taxon>
        <taxon>Actinomycetota</taxon>
        <taxon>Actinomycetes</taxon>
        <taxon>Pseudonocardiales</taxon>
        <taxon>Pseudonocardiaceae</taxon>
        <taxon>Umezawaea</taxon>
    </lineage>
</organism>
<sequence length="369" mass="39842">MSPVPAARADPPSALVDDVGALVSLRSELERFLRTQPHAHLAPELVEELSGLVLRGGKRVRPTFAWWGWRSAGGAADGPRAATTVRALIALELLQACALVHDDVMDRSTTRRGAPAAHVVFATRHQRERWAGESRRYGDSAAVLVGDLALAWADDALVTAGLDGPALARAWVPWQAMRTEMMAGQHLDLLAGARREESLERVLRVARYKTAAYTVERPLHLGAALADAPPDLVNSLREFGRDLGVAFQLRDDLLGVFGDSAATGKPVGDDLREGKRTPLMAIAIGLARASGRLDAVHELRSCLEGWHHTDSALATVRDLLHDLGAVRVVEEQIAVLTASALHALDQARMSGEVRATLRRLATRITTRGC</sequence>
<dbReference type="InterPro" id="IPR000092">
    <property type="entry name" value="Polyprenyl_synt"/>
</dbReference>
<dbReference type="GO" id="GO:0004659">
    <property type="term" value="F:prenyltransferase activity"/>
    <property type="evidence" value="ECO:0007669"/>
    <property type="project" value="InterPro"/>
</dbReference>
<dbReference type="PANTHER" id="PTHR12001">
    <property type="entry name" value="GERANYLGERANYL PYROPHOSPHATE SYNTHASE"/>
    <property type="match status" value="1"/>
</dbReference>
<dbReference type="GO" id="GO:0008299">
    <property type="term" value="P:isoprenoid biosynthetic process"/>
    <property type="evidence" value="ECO:0007669"/>
    <property type="project" value="InterPro"/>
</dbReference>
<keyword evidence="3 6" id="KW-0808">Transferase</keyword>
<evidence type="ECO:0000256" key="1">
    <source>
        <dbReference type="ARBA" id="ARBA00001946"/>
    </source>
</evidence>
<evidence type="ECO:0000256" key="4">
    <source>
        <dbReference type="ARBA" id="ARBA00022723"/>
    </source>
</evidence>
<accession>A0A9X2VVJ3</accession>
<dbReference type="CDD" id="cd00685">
    <property type="entry name" value="Trans_IPPS_HT"/>
    <property type="match status" value="1"/>
</dbReference>
<evidence type="ECO:0000256" key="2">
    <source>
        <dbReference type="ARBA" id="ARBA00006706"/>
    </source>
</evidence>
<comment type="cofactor">
    <cofactor evidence="1">
        <name>Mg(2+)</name>
        <dbReference type="ChEBI" id="CHEBI:18420"/>
    </cofactor>
</comment>